<comment type="caution">
    <text evidence="9">The sequence shown here is derived from an EMBL/GenBank/DDBJ whole genome shotgun (WGS) entry which is preliminary data.</text>
</comment>
<keyword evidence="10" id="KW-1185">Reference proteome</keyword>
<name>A0AB73T7Q9_9FIRM</name>
<dbReference type="Pfam" id="PF00528">
    <property type="entry name" value="BPD_transp_1"/>
    <property type="match status" value="1"/>
</dbReference>
<evidence type="ECO:0000313" key="10">
    <source>
        <dbReference type="Proteomes" id="UP000245412"/>
    </source>
</evidence>
<dbReference type="PROSITE" id="PS50928">
    <property type="entry name" value="ABC_TM1"/>
    <property type="match status" value="1"/>
</dbReference>
<sequence>MKKTINLIKRDRYLLLLVLPAFLLILLFNYIPMGGLLMAFENYSTKKGIFGSEFVGLENFKQFFSSIFAFRVIKNTFLLSFLNLLWGFPIPIIFALMLNELKNGPFKKVVQTVSYLPHFVSTVVIIGMMISMFDPNFGLVNVLRAKLGLDSIAFMSDASWFRTLFVGSEVWQNFGWNSIIYIAAIAGISQDLYEAAKIDGANRFQLAMKITLPSLVPTILTLFILNCGWMFSLGFEKVILMYSPGTYAVSDIISTYVYRKGILGADFGYATAIGLFNSLINVVILLSVNKISKKVKGVSIF</sequence>
<dbReference type="Gene3D" id="1.10.3720.10">
    <property type="entry name" value="MetI-like"/>
    <property type="match status" value="1"/>
</dbReference>
<keyword evidence="2 7" id="KW-0813">Transport</keyword>
<keyword evidence="5 7" id="KW-1133">Transmembrane helix</keyword>
<feature type="transmembrane region" description="Helical" evidence="7">
    <location>
        <begin position="12"/>
        <end position="31"/>
    </location>
</feature>
<feature type="transmembrane region" description="Helical" evidence="7">
    <location>
        <begin position="77"/>
        <end position="101"/>
    </location>
</feature>
<dbReference type="SUPFAM" id="SSF161098">
    <property type="entry name" value="MetI-like"/>
    <property type="match status" value="1"/>
</dbReference>
<accession>A0AB73T7Q9</accession>
<comment type="similarity">
    <text evidence="7">Belongs to the binding-protein-dependent transport system permease family.</text>
</comment>
<feature type="domain" description="ABC transmembrane type-1" evidence="8">
    <location>
        <begin position="73"/>
        <end position="288"/>
    </location>
</feature>
<dbReference type="Proteomes" id="UP000245412">
    <property type="component" value="Unassembled WGS sequence"/>
</dbReference>
<dbReference type="RefSeq" id="WP_109625643.1">
    <property type="nucleotide sequence ID" value="NZ_CABJAT010000015.1"/>
</dbReference>
<keyword evidence="3" id="KW-1003">Cell membrane</keyword>
<keyword evidence="6 7" id="KW-0472">Membrane</keyword>
<feature type="transmembrane region" description="Helical" evidence="7">
    <location>
        <begin position="174"/>
        <end position="193"/>
    </location>
</feature>
<keyword evidence="4 7" id="KW-0812">Transmembrane</keyword>
<feature type="transmembrane region" description="Helical" evidence="7">
    <location>
        <begin position="267"/>
        <end position="288"/>
    </location>
</feature>
<dbReference type="GO" id="GO:0055085">
    <property type="term" value="P:transmembrane transport"/>
    <property type="evidence" value="ECO:0007669"/>
    <property type="project" value="InterPro"/>
</dbReference>
<gene>
    <name evidence="9" type="ORF">C7383_103397</name>
</gene>
<evidence type="ECO:0000256" key="2">
    <source>
        <dbReference type="ARBA" id="ARBA00022448"/>
    </source>
</evidence>
<evidence type="ECO:0000256" key="3">
    <source>
        <dbReference type="ARBA" id="ARBA00022475"/>
    </source>
</evidence>
<evidence type="ECO:0000256" key="1">
    <source>
        <dbReference type="ARBA" id="ARBA00004651"/>
    </source>
</evidence>
<dbReference type="EMBL" id="QGGY01000003">
    <property type="protein sequence ID" value="PWJ77551.1"/>
    <property type="molecule type" value="Genomic_DNA"/>
</dbReference>
<evidence type="ECO:0000256" key="6">
    <source>
        <dbReference type="ARBA" id="ARBA00023136"/>
    </source>
</evidence>
<feature type="transmembrane region" description="Helical" evidence="7">
    <location>
        <begin position="214"/>
        <end position="235"/>
    </location>
</feature>
<dbReference type="PANTHER" id="PTHR43227">
    <property type="entry name" value="BLL4140 PROTEIN"/>
    <property type="match status" value="1"/>
</dbReference>
<evidence type="ECO:0000259" key="8">
    <source>
        <dbReference type="PROSITE" id="PS50928"/>
    </source>
</evidence>
<evidence type="ECO:0000313" key="9">
    <source>
        <dbReference type="EMBL" id="PWJ77551.1"/>
    </source>
</evidence>
<dbReference type="PANTHER" id="PTHR43227:SF11">
    <property type="entry name" value="BLL4140 PROTEIN"/>
    <property type="match status" value="1"/>
</dbReference>
<organism evidence="9 10">
    <name type="scientific">Murimonas intestini</name>
    <dbReference type="NCBI Taxonomy" id="1337051"/>
    <lineage>
        <taxon>Bacteria</taxon>
        <taxon>Bacillati</taxon>
        <taxon>Bacillota</taxon>
        <taxon>Clostridia</taxon>
        <taxon>Lachnospirales</taxon>
        <taxon>Lachnospiraceae</taxon>
        <taxon>Murimonas</taxon>
    </lineage>
</organism>
<dbReference type="AlphaFoldDB" id="A0AB73T7Q9"/>
<dbReference type="InterPro" id="IPR035906">
    <property type="entry name" value="MetI-like_sf"/>
</dbReference>
<feature type="transmembrane region" description="Helical" evidence="7">
    <location>
        <begin position="113"/>
        <end position="133"/>
    </location>
</feature>
<dbReference type="GO" id="GO:0005886">
    <property type="term" value="C:plasma membrane"/>
    <property type="evidence" value="ECO:0007669"/>
    <property type="project" value="UniProtKB-SubCell"/>
</dbReference>
<evidence type="ECO:0000256" key="4">
    <source>
        <dbReference type="ARBA" id="ARBA00022692"/>
    </source>
</evidence>
<evidence type="ECO:0000256" key="7">
    <source>
        <dbReference type="RuleBase" id="RU363032"/>
    </source>
</evidence>
<proteinExistence type="inferred from homology"/>
<dbReference type="InterPro" id="IPR050809">
    <property type="entry name" value="UgpAE/MalFG_permease"/>
</dbReference>
<evidence type="ECO:0000256" key="5">
    <source>
        <dbReference type="ARBA" id="ARBA00022989"/>
    </source>
</evidence>
<comment type="subcellular location">
    <subcellularLocation>
        <location evidence="1 7">Cell membrane</location>
        <topology evidence="1 7">Multi-pass membrane protein</topology>
    </subcellularLocation>
</comment>
<reference evidence="9 10" key="1">
    <citation type="submission" date="2018-05" db="EMBL/GenBank/DDBJ databases">
        <authorList>
            <person name="Goeker M."/>
            <person name="Huntemann M."/>
            <person name="Clum A."/>
            <person name="Pillay M."/>
            <person name="Palaniappan K."/>
            <person name="Varghese N."/>
            <person name="Mikhailova N."/>
            <person name="Stamatis D."/>
            <person name="Reddy T."/>
            <person name="Daum C."/>
            <person name="Shapiro N."/>
            <person name="Ivanova N."/>
            <person name="Kyrpides N."/>
            <person name="Woyke T."/>
        </authorList>
    </citation>
    <scope>NUCLEOTIDE SEQUENCE [LARGE SCALE GENOMIC DNA]</scope>
    <source>
        <strain evidence="9 10">DSM 26524</strain>
    </source>
</reference>
<protein>
    <submittedName>
        <fullName evidence="9">Aldouronate transport system permease protein</fullName>
    </submittedName>
</protein>
<dbReference type="CDD" id="cd06261">
    <property type="entry name" value="TM_PBP2"/>
    <property type="match status" value="1"/>
</dbReference>
<dbReference type="InterPro" id="IPR000515">
    <property type="entry name" value="MetI-like"/>
</dbReference>